<dbReference type="SUPFAM" id="SSF46565">
    <property type="entry name" value="Chaperone J-domain"/>
    <property type="match status" value="1"/>
</dbReference>
<evidence type="ECO:0000256" key="2">
    <source>
        <dbReference type="ARBA" id="ARBA00022737"/>
    </source>
</evidence>
<dbReference type="CDD" id="cd10747">
    <property type="entry name" value="DnaJ_C"/>
    <property type="match status" value="1"/>
</dbReference>
<dbReference type="InterPro" id="IPR001623">
    <property type="entry name" value="DnaJ_domain"/>
</dbReference>
<dbReference type="Pfam" id="PF00226">
    <property type="entry name" value="DnaJ"/>
    <property type="match status" value="1"/>
</dbReference>
<dbReference type="GO" id="GO:0051082">
    <property type="term" value="F:unfolded protein binding"/>
    <property type="evidence" value="ECO:0007669"/>
    <property type="project" value="InterPro"/>
</dbReference>
<dbReference type="CDD" id="cd06257">
    <property type="entry name" value="DnaJ"/>
    <property type="match status" value="1"/>
</dbReference>
<reference evidence="7" key="1">
    <citation type="submission" date="2021-01" db="EMBL/GenBank/DDBJ databases">
        <authorList>
            <person name="Corre E."/>
            <person name="Pelletier E."/>
            <person name="Niang G."/>
            <person name="Scheremetjew M."/>
            <person name="Finn R."/>
            <person name="Kale V."/>
            <person name="Holt S."/>
            <person name="Cochrane G."/>
            <person name="Meng A."/>
            <person name="Brown T."/>
            <person name="Cohen L."/>
        </authorList>
    </citation>
    <scope>NUCLEOTIDE SEQUENCE</scope>
    <source>
        <strain evidence="7">GSBS06</strain>
    </source>
</reference>
<dbReference type="InterPro" id="IPR018253">
    <property type="entry name" value="DnaJ_domain_CS"/>
</dbReference>
<dbReference type="PANTHER" id="PTHR43888">
    <property type="entry name" value="DNAJ-LIKE-2, ISOFORM A-RELATED"/>
    <property type="match status" value="1"/>
</dbReference>
<accession>A0A6S8EED0</accession>
<proteinExistence type="predicted"/>
<evidence type="ECO:0000313" key="8">
    <source>
        <dbReference type="EMBL" id="CAE0442903.1"/>
    </source>
</evidence>
<evidence type="ECO:0000256" key="5">
    <source>
        <dbReference type="SAM" id="SignalP"/>
    </source>
</evidence>
<evidence type="ECO:0000259" key="6">
    <source>
        <dbReference type="PROSITE" id="PS50076"/>
    </source>
</evidence>
<keyword evidence="2" id="KW-0677">Repeat</keyword>
<dbReference type="Pfam" id="PF01556">
    <property type="entry name" value="DnaJ_C"/>
    <property type="match status" value="1"/>
</dbReference>
<protein>
    <recommendedName>
        <fullName evidence="6">J domain-containing protein</fullName>
    </recommendedName>
</protein>
<dbReference type="FunFam" id="2.60.260.20:FF:000003">
    <property type="entry name" value="DnaJ subfamily A member 2"/>
    <property type="match status" value="1"/>
</dbReference>
<dbReference type="EMBL" id="HBIN01017082">
    <property type="protein sequence ID" value="CAE0442903.1"/>
    <property type="molecule type" value="Transcribed_RNA"/>
</dbReference>
<dbReference type="InterPro" id="IPR036869">
    <property type="entry name" value="J_dom_sf"/>
</dbReference>
<dbReference type="InterPro" id="IPR044713">
    <property type="entry name" value="DNJA1/2-like"/>
</dbReference>
<evidence type="ECO:0000256" key="4">
    <source>
        <dbReference type="ARBA" id="ARBA00022833"/>
    </source>
</evidence>
<dbReference type="PRINTS" id="PR00625">
    <property type="entry name" value="JDOMAIN"/>
</dbReference>
<keyword evidence="4" id="KW-0862">Zinc</keyword>
<dbReference type="InterPro" id="IPR008971">
    <property type="entry name" value="HSP40/DnaJ_pept-bd"/>
</dbReference>
<organism evidence="7">
    <name type="scientific">Aplanochytrium stocchinoi</name>
    <dbReference type="NCBI Taxonomy" id="215587"/>
    <lineage>
        <taxon>Eukaryota</taxon>
        <taxon>Sar</taxon>
        <taxon>Stramenopiles</taxon>
        <taxon>Bigyra</taxon>
        <taxon>Labyrinthulomycetes</taxon>
        <taxon>Thraustochytrida</taxon>
        <taxon>Thraustochytriidae</taxon>
        <taxon>Aplanochytrium</taxon>
    </lineage>
</organism>
<dbReference type="Gene3D" id="1.10.287.110">
    <property type="entry name" value="DnaJ domain"/>
    <property type="match status" value="1"/>
</dbReference>
<dbReference type="SMART" id="SM00271">
    <property type="entry name" value="DnaJ"/>
    <property type="match status" value="1"/>
</dbReference>
<name>A0A6S8EED0_9STRA</name>
<feature type="domain" description="J" evidence="6">
    <location>
        <begin position="213"/>
        <end position="280"/>
    </location>
</feature>
<feature type="chain" id="PRO_5035584471" description="J domain-containing protein" evidence="5">
    <location>
        <begin position="27"/>
        <end position="539"/>
    </location>
</feature>
<sequence length="539" mass="59746">MARKLKTASYLFIFVVASLILKPVSALFGFGSGGDKVPQKSSKYGCVSWRQTGNCDPDGPREENGDSDCGAVVRNGRSGYCECIWGGKTSRVPCRHADFRCHTACANEIKSLEVSEDMKWIENTVWNWNNWRDVTFASNNVFQAPTADCEAGECSWTAKDGLVYIMWGNAGLHTVAAPSKDVKKISGIRYDGEPLSAAFVRKLNPEETEESDDYYALLGLDPEATDSEIRKSYRKLSRELHPDKYSGSDREEAEQKFIKIQKAYEVLKDEETRMVYDTGGIEAVEAINNEQGDGGGMDPFSMFFGGGGGGRKNRGHTAKAQVGVSLEDMYNGNEQEVQYDRRVVCRNCKKITAKNKERCSKCGACPPEVKMVQRNMGGFLVQQQEQVPSKEKCMNAPTTLNLVIEKGMSSGAELVFERMGEQTPGQIPGDVVIVLEQKPHASFSRTGNDLKTTVHISLKEALTGVTHTFSHLDGREMKVETQPGEIISPLQVMKLQGEGMPVHEVPSQYGDMFLEFDVHFPKTLNPSQVAKLRELLPDE</sequence>
<dbReference type="Gene3D" id="2.60.260.20">
    <property type="entry name" value="Urease metallochaperone UreE, N-terminal domain"/>
    <property type="match status" value="2"/>
</dbReference>
<dbReference type="GO" id="GO:0006457">
    <property type="term" value="P:protein folding"/>
    <property type="evidence" value="ECO:0007669"/>
    <property type="project" value="InterPro"/>
</dbReference>
<dbReference type="EMBL" id="HBIN01017081">
    <property type="protein sequence ID" value="CAE0442902.1"/>
    <property type="molecule type" value="Transcribed_RNA"/>
</dbReference>
<dbReference type="PROSITE" id="PS50076">
    <property type="entry name" value="DNAJ_2"/>
    <property type="match status" value="1"/>
</dbReference>
<dbReference type="InterPro" id="IPR002939">
    <property type="entry name" value="DnaJ_C"/>
</dbReference>
<keyword evidence="5" id="KW-0732">Signal</keyword>
<dbReference type="SUPFAM" id="SSF49493">
    <property type="entry name" value="HSP40/DnaJ peptide-binding domain"/>
    <property type="match status" value="2"/>
</dbReference>
<keyword evidence="3" id="KW-0863">Zinc-finger</keyword>
<evidence type="ECO:0000256" key="3">
    <source>
        <dbReference type="ARBA" id="ARBA00022771"/>
    </source>
</evidence>
<dbReference type="PROSITE" id="PS00636">
    <property type="entry name" value="DNAJ_1"/>
    <property type="match status" value="1"/>
</dbReference>
<feature type="signal peptide" evidence="5">
    <location>
        <begin position="1"/>
        <end position="26"/>
    </location>
</feature>
<dbReference type="GO" id="GO:0008270">
    <property type="term" value="F:zinc ion binding"/>
    <property type="evidence" value="ECO:0007669"/>
    <property type="project" value="UniProtKB-KW"/>
</dbReference>
<dbReference type="AlphaFoldDB" id="A0A6S8EED0"/>
<gene>
    <name evidence="7" type="ORF">ASTO00021_LOCUS13013</name>
    <name evidence="8" type="ORF">ASTO00021_LOCUS13014</name>
</gene>
<evidence type="ECO:0000313" key="7">
    <source>
        <dbReference type="EMBL" id="CAE0442902.1"/>
    </source>
</evidence>
<dbReference type="GO" id="GO:0030544">
    <property type="term" value="F:Hsp70 protein binding"/>
    <property type="evidence" value="ECO:0007669"/>
    <property type="project" value="InterPro"/>
</dbReference>
<evidence type="ECO:0000256" key="1">
    <source>
        <dbReference type="ARBA" id="ARBA00022723"/>
    </source>
</evidence>
<keyword evidence="1" id="KW-0479">Metal-binding</keyword>